<evidence type="ECO:0000313" key="5">
    <source>
        <dbReference type="EMBL" id="PAA54591.1"/>
    </source>
</evidence>
<keyword evidence="6" id="KW-1185">Reference proteome</keyword>
<dbReference type="InterPro" id="IPR057365">
    <property type="entry name" value="URGCP"/>
</dbReference>
<evidence type="ECO:0000256" key="1">
    <source>
        <dbReference type="ARBA" id="ARBA00006828"/>
    </source>
</evidence>
<feature type="coiled-coil region" evidence="2">
    <location>
        <begin position="1205"/>
        <end position="1232"/>
    </location>
</feature>
<reference evidence="5 6" key="1">
    <citation type="submission" date="2017-06" db="EMBL/GenBank/DDBJ databases">
        <title>A platform for efficient transgenesis in Macrostomum lignano, a flatworm model organism for stem cell research.</title>
        <authorList>
            <person name="Berezikov E."/>
        </authorList>
    </citation>
    <scope>NUCLEOTIDE SEQUENCE [LARGE SCALE GENOMIC DNA]</scope>
    <source>
        <strain evidence="5">DV1</strain>
        <tissue evidence="5">Whole organism</tissue>
    </source>
</reference>
<feature type="region of interest" description="Disordered" evidence="3">
    <location>
        <begin position="1"/>
        <end position="111"/>
    </location>
</feature>
<dbReference type="Proteomes" id="UP000215902">
    <property type="component" value="Unassembled WGS sequence"/>
</dbReference>
<feature type="coiled-coil region" evidence="2">
    <location>
        <begin position="639"/>
        <end position="666"/>
    </location>
</feature>
<dbReference type="Pfam" id="PF25683">
    <property type="entry name" value="URGCP_GTPase"/>
    <property type="match status" value="1"/>
</dbReference>
<protein>
    <recommendedName>
        <fullName evidence="4">VLIG-type G domain-containing protein</fullName>
    </recommendedName>
</protein>
<dbReference type="Gene3D" id="3.40.50.300">
    <property type="entry name" value="P-loop containing nucleotide triphosphate hydrolases"/>
    <property type="match status" value="1"/>
</dbReference>
<dbReference type="InterPro" id="IPR030383">
    <property type="entry name" value="G_VLIG_dom"/>
</dbReference>
<dbReference type="PANTHER" id="PTHR14819">
    <property type="entry name" value="GTP-BINDING"/>
    <property type="match status" value="1"/>
</dbReference>
<feature type="compositionally biased region" description="Basic and acidic residues" evidence="3">
    <location>
        <begin position="15"/>
        <end position="70"/>
    </location>
</feature>
<comment type="similarity">
    <text evidence="1">Belongs to the TRAFAC class dynamin-like GTPase superfamily. Very large inducible GTPase (VLIG) family.</text>
</comment>
<organism evidence="5 6">
    <name type="scientific">Macrostomum lignano</name>
    <dbReference type="NCBI Taxonomy" id="282301"/>
    <lineage>
        <taxon>Eukaryota</taxon>
        <taxon>Metazoa</taxon>
        <taxon>Spiralia</taxon>
        <taxon>Lophotrochozoa</taxon>
        <taxon>Platyhelminthes</taxon>
        <taxon>Rhabditophora</taxon>
        <taxon>Macrostomorpha</taxon>
        <taxon>Macrostomida</taxon>
        <taxon>Macrostomidae</taxon>
        <taxon>Macrostomum</taxon>
    </lineage>
</organism>
<dbReference type="PANTHER" id="PTHR14819:SF5">
    <property type="entry name" value="INTERFERON-INDUCED VERY LARGE GTPASE 1"/>
    <property type="match status" value="1"/>
</dbReference>
<feature type="compositionally biased region" description="Low complexity" evidence="3">
    <location>
        <begin position="95"/>
        <end position="107"/>
    </location>
</feature>
<comment type="caution">
    <text evidence="5">The sequence shown here is derived from an EMBL/GenBank/DDBJ whole genome shotgun (WGS) entry which is preliminary data.</text>
</comment>
<dbReference type="PROSITE" id="PS51717">
    <property type="entry name" value="G_VLIG"/>
    <property type="match status" value="1"/>
</dbReference>
<evidence type="ECO:0000313" key="6">
    <source>
        <dbReference type="Proteomes" id="UP000215902"/>
    </source>
</evidence>
<evidence type="ECO:0000256" key="2">
    <source>
        <dbReference type="SAM" id="Coils"/>
    </source>
</evidence>
<dbReference type="EMBL" id="NIVC01002884">
    <property type="protein sequence ID" value="PAA54591.1"/>
    <property type="molecule type" value="Genomic_DNA"/>
</dbReference>
<dbReference type="OrthoDB" id="10070673at2759"/>
<gene>
    <name evidence="5" type="ORF">BOX15_Mlig002090g1</name>
</gene>
<accession>A0A267DZ61</accession>
<dbReference type="Pfam" id="PF25496">
    <property type="entry name" value="URGCP"/>
    <property type="match status" value="1"/>
</dbReference>
<dbReference type="GO" id="GO:0005525">
    <property type="term" value="F:GTP binding"/>
    <property type="evidence" value="ECO:0007669"/>
    <property type="project" value="InterPro"/>
</dbReference>
<feature type="domain" description="VLIG-type G" evidence="4">
    <location>
        <begin position="1360"/>
        <end position="1606"/>
    </location>
</feature>
<keyword evidence="2" id="KW-0175">Coiled coil</keyword>
<dbReference type="GO" id="GO:0003924">
    <property type="term" value="F:GTPase activity"/>
    <property type="evidence" value="ECO:0007669"/>
    <property type="project" value="InterPro"/>
</dbReference>
<dbReference type="InterPro" id="IPR027417">
    <property type="entry name" value="P-loop_NTPase"/>
</dbReference>
<dbReference type="SUPFAM" id="SSF52540">
    <property type="entry name" value="P-loop containing nucleoside triphosphate hydrolases"/>
    <property type="match status" value="1"/>
</dbReference>
<evidence type="ECO:0000259" key="4">
    <source>
        <dbReference type="PROSITE" id="PS51717"/>
    </source>
</evidence>
<name>A0A267DZ61_9PLAT</name>
<dbReference type="InterPro" id="IPR052986">
    <property type="entry name" value="VLIG_GTPase"/>
</dbReference>
<proteinExistence type="inferred from homology"/>
<sequence length="2373" mass="270725">MSDSSSTANAELMDDEKLKENAEQEKKEKEEKEEREKQAAKDFVAAKEKEAIERHTEESRALKAVEKHAEQAAAGERNQKLQDNSEAQKKLDSGQQMLEQNQQQRQQLTRPLSDTEVVEVLSSAAEGAALKGLFFLEGQWVRKERQLMEICEPLSFIPSDLSKSFYEEFSTQKQLDNFSSSLTTGELKVGMQADVNVGLSATKAKADASYYKEGTQGTEKHKTSCFISRCRVHTQAAGACNLKQSQLRLSAEAVEELKKIDKELNLKGKADSSIESFFSNFGSHVTYGTVYFGTLFVTTAEYKSERLEDAETYRELVSKELDASFATAFGPRVGFGAHGRLAKGESTNRECSSDQRMENIVIKSTERGNGGTVEEPQNFAIITKLSSQHGAWNLVKHHKSEFHNPSALSQALKSVWESLTGLRDEEVDGECSDAIESANEFVKGVCSVISNSGQIQTLKQWEDRLRTVCDKLERIEQLTVPDRKGEGWVHLESVQQFLEAFWSEKRDLDCFEGEAIKKQLKRLIELSGSKEFPKKEKIVCLMQEKSVKPKYTALSDMRITTPEQLLDAIRSRTLPDMQREISKPGCDEEKVLQVVRQDLTAAVRHLLKHLEADQKRALFVTLLALLEASFQLENEEFDLLLTREKIEAMTENLDEMIQELRKLENTGEPQFIDCQLLKILILHEGGKWSFRESAISLLNHVAWTSTVRQAVESFKTSKDWNSLSEKVNGLLTNFTRDGKPLQLSFAVDEPSQNSVEVPSTEFLEVTRNSLTEDQKKLFRILNLTESFPDKITPCEVMKLQDESQASPNHMEDIAYRILKAVIMTDYESVRNFLKTKLKTSSPAAPAAIKNGWYKGEDSSKAEEGAEVSPFPSDVFLACFLCCDARLKQLIAEKLFDCKMAVPIAWSAAEGVQLFTWPLRSCVLKYKVHGEVNVQKHMISDYFRVISVLRLGVSTVSKSQIINKCIDDKHLAFSEPSESRSSRILSAGSIEQAWIFPTADSNPLELNEAACVLNLRGDAMKFVKQRQFLADVSACVIVLLPDDEGLDTQQQSAVTESLSDLFKKNKNLLLVSTSIDVPRYVEQLTSAENFGNDFMDSVSIVIGKKRLSDCVNDVKIQLSNRLSEAQQNSISINAMIENAKKFTGWQVDEVQREIRLQQKNAETLVRTARSISVEQKKSLFPLQEEPWKQIAKLEKGIVRNVQKLSSEEKLKQIDEDESRIRELRQKQMELLSNEMENPKGFMKLFFDFLNQASEDSAVLIFLQCLKISFDAQATLTEAQEEQNKRVGIEYILREVCQVYEAIVSTDSMATKYRDFTDKLLTSTVQLLLHGHPIELMDGDVSCIPTKWVEALMKKLHETLGDKSLLVVSVLGVQSSGKSTLLNTMFGLQNAVSAGRCTKGAFMQLVQNDPRKSGLPIDFVIIIDTEGLRSSDKGDAGRSLDNELATVAIGLADVTIIKIMGENAAEILDVLQIVAHAFLKMRAASENLVRNKSCLFIHKDVSATDSKEKTQTARDRLLETLNKTAQAAAADQGIEEVKSFSDIIAFDCNESVIFLPALWEGELPRAPVNPGYCRGIQNAKCRLFECLPNAAESRLTLKQFSTRLKDLWEAVLKEDFLFSFKNTLEINAYREVERCYTEHRKKLELGVWTNVTKVHLPKMRSCTDIDLLSRTLRELTSETTKYIEERFGEVNKELKKFFTSHDQNQIIVQWKERTLLHLDDDKDRLIREHTCRLCEVKEEQRVLLQSKGKSDKCKKKVFKKAGSLAKEMKNKEMKMTESEVEEKFDVFWEKEMSELSRTDKAPTDFHGTAEKILRELHSEKNSIIGEVIDFFRSHVNSSVNLDESLKEILIEFNRQKKNCLYKRLDVEKTDYDCQQQSLDIAEGIFDKIKEQEIDSLVEEENNIAKVFDDIAKHIDGEVRDFNSEEQHGDEKRLITLLPQFNMCLQAFSTFYAATVFTERHDKFEREHGAKAKLQNFRPTILQEFLGIFRQESEEVSSACLIGNLLGESVRTEALRDAANDIAREIMETASYESKKELFETIMSSLVNRFEEQELSEENKFQEFMDFVQNSNEFAKKWFRKQVNTKFFQKVDREDSEYTLLLRKAIQTHMKPIFESVEETTKKVKTQLEEAGEDAKLSSNLLQMWTDTYSNCYDKAGAVNFDVTTDRSINDLENFSKLLLEKLKAIEEDILRNAPTKYEEMKWDGKAPEVYTGKFFGIHRNARMLIVRSFPCFSAIFGGYRELLPKWLRNQQPLCLMGWVEEKTDKLALVSCRRARRFTLNEEKKTIKKKLLFLPTDFEVCDEVTQSQFWQWFVCKFKKELESKYGKELAAVPKEWQDISFGTGFQDMNFRLRSQLIDRATSCDDYEVLFVKYATI</sequence>
<evidence type="ECO:0000256" key="3">
    <source>
        <dbReference type="SAM" id="MobiDB-lite"/>
    </source>
</evidence>